<dbReference type="SUPFAM" id="SSF53756">
    <property type="entry name" value="UDP-Glycosyltransferase/glycogen phosphorylase"/>
    <property type="match status" value="1"/>
</dbReference>
<name>A0A6C0L168_9ZZZZ</name>
<protein>
    <submittedName>
        <fullName evidence="1">Uncharacterized protein</fullName>
    </submittedName>
</protein>
<sequence length="541" mass="64127">MICKISCSIGELIDKISILKIKLQKSNNEKLSKNISKELELITRENPISNVKDNLFFKLYEINQKLWILEDNIRIKSQNNDFDSEYIEISEKIHKSNDQRYMLKNKINDKYLSDLKEGKIYSSNIDTQKQKILLEKGKCLYTNGSYEDSYKIIYKLMDIYKDYTEFDAFFVDLLFSYSNITSIFKYENIYFHKIESFMKTIDKNHDKLSKELIIFCKELYVIQCLHRLKYNDAKRYLGYYNSISGPNVNNENISFFKKDDIGKTLLIYDGGGLGDKFMLCRFIPILCENYRNNNIVLFIDDTLLWIFNKLFKNISNLIIISYKNHISIPKFDYHTNLIKLIDYLNYDYNNLPKQLFINSILNENICQNCKNIVSFLKSCNKKKYILNWFGGSKNNHEKYNRKMDLLHAIPLLKQENIQWVVISKNVNENERTILSKYNVLYCGDYIDNEYDAFQESVNIINNVDALISTDTCLVHISPCLNIKTFVLLTIGNEWRWSSLDNKSYWYPDSILIKQTKYGDWKDVINRLSVLLFLEQPFNELL</sequence>
<dbReference type="Gene3D" id="3.40.50.2000">
    <property type="entry name" value="Glycogen Phosphorylase B"/>
    <property type="match status" value="1"/>
</dbReference>
<evidence type="ECO:0000313" key="1">
    <source>
        <dbReference type="EMBL" id="QHU23146.1"/>
    </source>
</evidence>
<accession>A0A6C0L168</accession>
<proteinExistence type="predicted"/>
<organism evidence="1">
    <name type="scientific">viral metagenome</name>
    <dbReference type="NCBI Taxonomy" id="1070528"/>
    <lineage>
        <taxon>unclassified sequences</taxon>
        <taxon>metagenomes</taxon>
        <taxon>organismal metagenomes</taxon>
    </lineage>
</organism>
<reference evidence="1" key="1">
    <citation type="journal article" date="2020" name="Nature">
        <title>Giant virus diversity and host interactions through global metagenomics.</title>
        <authorList>
            <person name="Schulz F."/>
            <person name="Roux S."/>
            <person name="Paez-Espino D."/>
            <person name="Jungbluth S."/>
            <person name="Walsh D.A."/>
            <person name="Denef V.J."/>
            <person name="McMahon K.D."/>
            <person name="Konstantinidis K.T."/>
            <person name="Eloe-Fadrosh E.A."/>
            <person name="Kyrpides N.C."/>
            <person name="Woyke T."/>
        </authorList>
    </citation>
    <scope>NUCLEOTIDE SEQUENCE</scope>
    <source>
        <strain evidence="1">GVMAG-S-ERX555907-63</strain>
    </source>
</reference>
<dbReference type="EMBL" id="MN741024">
    <property type="protein sequence ID" value="QHU23146.1"/>
    <property type="molecule type" value="Genomic_DNA"/>
</dbReference>
<dbReference type="AlphaFoldDB" id="A0A6C0L168"/>